<evidence type="ECO:0000256" key="4">
    <source>
        <dbReference type="ARBA" id="ARBA00022827"/>
    </source>
</evidence>
<comment type="similarity">
    <text evidence="2 6">Belongs to the acyl-CoA dehydrogenase family.</text>
</comment>
<dbReference type="GO" id="GO:0005737">
    <property type="term" value="C:cytoplasm"/>
    <property type="evidence" value="ECO:0007669"/>
    <property type="project" value="TreeGrafter"/>
</dbReference>
<evidence type="ECO:0000256" key="2">
    <source>
        <dbReference type="ARBA" id="ARBA00009347"/>
    </source>
</evidence>
<sequence>MVLHDELLRIRTRPQAGLAGVSSIGAPPILTHGTESQKDAWLPGLFTGEFPFCLGATEPISGLDLANLRTAAQKTPDGQYHIVNGHKKWIIGAISATRMTTAVGTGGSGAQGISVLVISTSPEGFSAGKIKNSGNNAGNSAWVTLENVKVPVTNLVGKANAGFKVLMTNFNKERFLIAVAMNRQARTCLSTAFAYAQDRVTFGQPLFRNQVIRHKLAIVAKDIKAHWA</sequence>
<evidence type="ECO:0000256" key="1">
    <source>
        <dbReference type="ARBA" id="ARBA00001974"/>
    </source>
</evidence>
<feature type="domain" description="Acyl-CoA dehydrogenase/oxidase N-terminal" evidence="9">
    <location>
        <begin position="3"/>
        <end position="49"/>
    </location>
</feature>
<dbReference type="GO" id="GO:0003995">
    <property type="term" value="F:acyl-CoA dehydrogenase activity"/>
    <property type="evidence" value="ECO:0007669"/>
    <property type="project" value="TreeGrafter"/>
</dbReference>
<dbReference type="Gene3D" id="1.20.140.10">
    <property type="entry name" value="Butyryl-CoA Dehydrogenase, subunit A, domain 3"/>
    <property type="match status" value="1"/>
</dbReference>
<protein>
    <submittedName>
        <fullName evidence="10">Acyl-CoA dehydrogenase</fullName>
    </submittedName>
</protein>
<dbReference type="GO" id="GO:0033539">
    <property type="term" value="P:fatty acid beta-oxidation using acyl-CoA dehydrogenase"/>
    <property type="evidence" value="ECO:0007669"/>
    <property type="project" value="TreeGrafter"/>
</dbReference>
<comment type="caution">
    <text evidence="10">The sequence shown here is derived from an EMBL/GenBank/DDBJ whole genome shotgun (WGS) entry which is preliminary data.</text>
</comment>
<comment type="cofactor">
    <cofactor evidence="1 6">
        <name>FAD</name>
        <dbReference type="ChEBI" id="CHEBI:57692"/>
    </cofactor>
</comment>
<dbReference type="InterPro" id="IPR050741">
    <property type="entry name" value="Acyl-CoA_dehydrogenase"/>
</dbReference>
<dbReference type="PANTHER" id="PTHR48083:SF28">
    <property type="entry name" value="ACYL-COA DEHYDROGENASE FAMILY PROTEIN (AFU_ORTHOLOGUE AFUA_6G10880)-RELATED"/>
    <property type="match status" value="1"/>
</dbReference>
<evidence type="ECO:0000256" key="3">
    <source>
        <dbReference type="ARBA" id="ARBA00022630"/>
    </source>
</evidence>
<feature type="non-terminal residue" evidence="10">
    <location>
        <position position="1"/>
    </location>
</feature>
<evidence type="ECO:0000256" key="6">
    <source>
        <dbReference type="RuleBase" id="RU362125"/>
    </source>
</evidence>
<evidence type="ECO:0000256" key="5">
    <source>
        <dbReference type="ARBA" id="ARBA00023002"/>
    </source>
</evidence>
<dbReference type="Proteomes" id="UP000767238">
    <property type="component" value="Unassembled WGS sequence"/>
</dbReference>
<dbReference type="Pfam" id="PF02771">
    <property type="entry name" value="Acyl-CoA_dh_N"/>
    <property type="match status" value="1"/>
</dbReference>
<dbReference type="SUPFAM" id="SSF47203">
    <property type="entry name" value="Acyl-CoA dehydrogenase C-terminal domain-like"/>
    <property type="match status" value="1"/>
</dbReference>
<dbReference type="InterPro" id="IPR009100">
    <property type="entry name" value="AcylCoA_DH/oxidase_NM_dom_sf"/>
</dbReference>
<dbReference type="InterPro" id="IPR046373">
    <property type="entry name" value="Acyl-CoA_Oxase/DH_mid-dom_sf"/>
</dbReference>
<dbReference type="Gene3D" id="2.40.110.10">
    <property type="entry name" value="Butyryl-CoA Dehydrogenase, subunit A, domain 2"/>
    <property type="match status" value="1"/>
</dbReference>
<dbReference type="AlphaFoldDB" id="A0A9P8GHF1"/>
<dbReference type="Pfam" id="PF02770">
    <property type="entry name" value="Acyl-CoA_dh_M"/>
    <property type="match status" value="1"/>
</dbReference>
<name>A0A9P8GHF1_AURME</name>
<keyword evidence="5 6" id="KW-0560">Oxidoreductase</keyword>
<reference evidence="10" key="1">
    <citation type="journal article" date="2021" name="J Fungi (Basel)">
        <title>Virulence traits and population genomics of the black yeast Aureobasidium melanogenum.</title>
        <authorList>
            <person name="Cernosa A."/>
            <person name="Sun X."/>
            <person name="Gostincar C."/>
            <person name="Fang C."/>
            <person name="Gunde-Cimerman N."/>
            <person name="Song Z."/>
        </authorList>
    </citation>
    <scope>NUCLEOTIDE SEQUENCE</scope>
    <source>
        <strain evidence="10">EXF-8016</strain>
    </source>
</reference>
<dbReference type="InterPro" id="IPR036250">
    <property type="entry name" value="AcylCo_DH-like_C"/>
</dbReference>
<dbReference type="InterPro" id="IPR006091">
    <property type="entry name" value="Acyl-CoA_Oxase/DH_mid-dom"/>
</dbReference>
<dbReference type="SUPFAM" id="SSF56645">
    <property type="entry name" value="Acyl-CoA dehydrogenase NM domain-like"/>
    <property type="match status" value="1"/>
</dbReference>
<feature type="domain" description="Acyl-CoA oxidase/dehydrogenase middle" evidence="8">
    <location>
        <begin position="53"/>
        <end position="148"/>
    </location>
</feature>
<dbReference type="EMBL" id="JAHFYH010000028">
    <property type="protein sequence ID" value="KAH0222372.1"/>
    <property type="molecule type" value="Genomic_DNA"/>
</dbReference>
<dbReference type="InterPro" id="IPR037069">
    <property type="entry name" value="AcylCoA_DH/ox_N_sf"/>
</dbReference>
<dbReference type="Pfam" id="PF00441">
    <property type="entry name" value="Acyl-CoA_dh_1"/>
    <property type="match status" value="1"/>
</dbReference>
<evidence type="ECO:0000313" key="10">
    <source>
        <dbReference type="EMBL" id="KAH0222372.1"/>
    </source>
</evidence>
<dbReference type="InterPro" id="IPR009075">
    <property type="entry name" value="AcylCo_DH/oxidase_C"/>
</dbReference>
<evidence type="ECO:0000259" key="7">
    <source>
        <dbReference type="Pfam" id="PF00441"/>
    </source>
</evidence>
<proteinExistence type="inferred from homology"/>
<dbReference type="Gene3D" id="1.10.540.10">
    <property type="entry name" value="Acyl-CoA dehydrogenase/oxidase, N-terminal domain"/>
    <property type="match status" value="1"/>
</dbReference>
<accession>A0A9P8GHF1</accession>
<keyword evidence="4 6" id="KW-0274">FAD</keyword>
<evidence type="ECO:0000259" key="8">
    <source>
        <dbReference type="Pfam" id="PF02770"/>
    </source>
</evidence>
<evidence type="ECO:0000259" key="9">
    <source>
        <dbReference type="Pfam" id="PF02771"/>
    </source>
</evidence>
<dbReference type="InterPro" id="IPR013786">
    <property type="entry name" value="AcylCoA_DH/ox_N"/>
</dbReference>
<organism evidence="10 11">
    <name type="scientific">Aureobasidium melanogenum</name>
    <name type="common">Aureobasidium pullulans var. melanogenum</name>
    <dbReference type="NCBI Taxonomy" id="46634"/>
    <lineage>
        <taxon>Eukaryota</taxon>
        <taxon>Fungi</taxon>
        <taxon>Dikarya</taxon>
        <taxon>Ascomycota</taxon>
        <taxon>Pezizomycotina</taxon>
        <taxon>Dothideomycetes</taxon>
        <taxon>Dothideomycetidae</taxon>
        <taxon>Dothideales</taxon>
        <taxon>Saccotheciaceae</taxon>
        <taxon>Aureobasidium</taxon>
    </lineage>
</organism>
<dbReference type="PANTHER" id="PTHR48083">
    <property type="entry name" value="MEDIUM-CHAIN SPECIFIC ACYL-COA DEHYDROGENASE, MITOCHONDRIAL-RELATED"/>
    <property type="match status" value="1"/>
</dbReference>
<gene>
    <name evidence="10" type="ORF">KCV03_g4596</name>
</gene>
<dbReference type="OrthoDB" id="10254877at2759"/>
<feature type="domain" description="Acyl-CoA dehydrogenase/oxidase C-terminal" evidence="7">
    <location>
        <begin position="160"/>
        <end position="225"/>
    </location>
</feature>
<evidence type="ECO:0000313" key="11">
    <source>
        <dbReference type="Proteomes" id="UP000767238"/>
    </source>
</evidence>
<dbReference type="GO" id="GO:0050660">
    <property type="term" value="F:flavin adenine dinucleotide binding"/>
    <property type="evidence" value="ECO:0007669"/>
    <property type="project" value="InterPro"/>
</dbReference>
<reference evidence="10" key="2">
    <citation type="submission" date="2021-08" db="EMBL/GenBank/DDBJ databases">
        <authorList>
            <person name="Gostincar C."/>
            <person name="Sun X."/>
            <person name="Song Z."/>
            <person name="Gunde-Cimerman N."/>
        </authorList>
    </citation>
    <scope>NUCLEOTIDE SEQUENCE</scope>
    <source>
        <strain evidence="10">EXF-8016</strain>
    </source>
</reference>
<keyword evidence="3 6" id="KW-0285">Flavoprotein</keyword>